<dbReference type="SUPFAM" id="SSF52540">
    <property type="entry name" value="P-loop containing nucleoside triphosphate hydrolases"/>
    <property type="match status" value="1"/>
</dbReference>
<evidence type="ECO:0000256" key="4">
    <source>
        <dbReference type="SAM" id="Coils"/>
    </source>
</evidence>
<feature type="coiled-coil region" evidence="4">
    <location>
        <begin position="214"/>
        <end position="323"/>
    </location>
</feature>
<evidence type="ECO:0000313" key="8">
    <source>
        <dbReference type="Proteomes" id="UP000238350"/>
    </source>
</evidence>
<feature type="coiled-coil region" evidence="4">
    <location>
        <begin position="691"/>
        <end position="742"/>
    </location>
</feature>
<dbReference type="InterPro" id="IPR003395">
    <property type="entry name" value="RecF/RecN/SMC_N"/>
</dbReference>
<dbReference type="Gene3D" id="3.40.50.300">
    <property type="entry name" value="P-loop containing nucleotide triphosphate hydrolases"/>
    <property type="match status" value="2"/>
</dbReference>
<evidence type="ECO:0000256" key="5">
    <source>
        <dbReference type="SAM" id="MobiDB-lite"/>
    </source>
</evidence>
<dbReference type="OrthoDB" id="10254973at2759"/>
<feature type="coiled-coil region" evidence="4">
    <location>
        <begin position="883"/>
        <end position="910"/>
    </location>
</feature>
<evidence type="ECO:0000256" key="2">
    <source>
        <dbReference type="ARBA" id="ARBA00018687"/>
    </source>
</evidence>
<dbReference type="Proteomes" id="UP000238350">
    <property type="component" value="Unassembled WGS sequence"/>
</dbReference>
<evidence type="ECO:0000259" key="6">
    <source>
        <dbReference type="Pfam" id="PF02463"/>
    </source>
</evidence>
<dbReference type="GO" id="GO:0003697">
    <property type="term" value="F:single-stranded DNA binding"/>
    <property type="evidence" value="ECO:0007669"/>
    <property type="project" value="TreeGrafter"/>
</dbReference>
<comment type="similarity">
    <text evidence="1">Belongs to the SMC family. SMC5 subfamily.</text>
</comment>
<dbReference type="PANTHER" id="PTHR45916:SF1">
    <property type="entry name" value="STRUCTURAL MAINTENANCE OF CHROMOSOMES PROTEIN 5"/>
    <property type="match status" value="1"/>
</dbReference>
<dbReference type="GO" id="GO:0000724">
    <property type="term" value="P:double-strand break repair via homologous recombination"/>
    <property type="evidence" value="ECO:0007669"/>
    <property type="project" value="TreeGrafter"/>
</dbReference>
<dbReference type="EMBL" id="NDIQ01000001">
    <property type="protein sequence ID" value="PRT53075.1"/>
    <property type="molecule type" value="Genomic_DNA"/>
</dbReference>
<dbReference type="InterPro" id="IPR027417">
    <property type="entry name" value="P-loop_NTPase"/>
</dbReference>
<accession>A0A2T0FDN9</accession>
<dbReference type="GO" id="GO:0005634">
    <property type="term" value="C:nucleus"/>
    <property type="evidence" value="ECO:0007669"/>
    <property type="project" value="TreeGrafter"/>
</dbReference>
<sequence>MAMRQNGRPAKRLKEGSNSTSDLAEDNQYRIGSIRQVDLYQFQVCDEATYTFGPHLNLIVSPNGTGKSTAVIGIFVVFLGDTKVINRSNLRDFIKLGTQNASVTVHVQGEAPGAIHKVRLDLQDRGNSRTSADRYIDGRPASDQEIQEFVDKFNIHVNNLCVFLLQDRVSAFSAQSPQELLVATEVSVGTTRLWELHKALVSAGRDNSKHVEQKAALDARIQRCNEEIAKHTEILEKIKELRTYQDRVKELEKKLIISQNLGAEEKMERIRAQITELETEISNIDAIHAPTLGFHQTNLEHSLGTLEEENQKARQVVRGLRHAFDEIQIQRRKVKETFAHFKSERAEVASCQNQIKDIVRRQKESAELIDEYKKKVKSPEEIESLRTLGRQLKEKYEKAQNYRNTFQRQLRGFDDQLLSSSREATALKQKIASIESYPAKQLEWLDREVLSRAEKRVFSGLKASVELVRKHSADFKERVYEPAVLSLSISNERALRLISTAMNTGVLMRFICTNHDDFRTFTQLMTTHNLDGTAIFVENLKPKSAYSSAFDYKQHGFDGVITDFFDGPWPVLESLFSVGLHEVPYSLGQVTVGARDWFFSQGGKSFVDSLGLTRQRLSRYGRHEAITSMESLKPPNAQVRFMQKHNQPESTRNDEHASFTQRLRELDSSVNEIQGQRSDALARYEEVKPDLLRQQQEYEEFDKEYKAVSRAVGILDTEARKLKSLQDREKSIENLKSEHKERIGRILSKLAQESAIMSSHYGLRCKFEDAYKFLSSSVGADLQKITAQDCIKTIQLACESLKVEKIEQKRRLEVSRREIESSRGALALKAAELKKELGRGYAKLVAECKKTTTEQIRNDIAELKADVSLRDQGQSYERSELMLGEARSLLVDLNRELEQITAESQDSEALTNRLRGEYEPQITNKIDQISAKFSELFMSLTGCPGQVKLERAPDFQNWGVHIEVSFREGQGPTNLSRERQSGGERALTTAVYLMSLQELSRTPFCVIDELNQGMDAINERRFHNLLVRLASRDICQDQYIMITPKLLLGLDYTDRVHIISSFSSKTVDLENKLSVPAIISHFE</sequence>
<evidence type="ECO:0000313" key="7">
    <source>
        <dbReference type="EMBL" id="PRT53075.1"/>
    </source>
</evidence>
<keyword evidence="3 4" id="KW-0175">Coiled coil</keyword>
<evidence type="ECO:0000256" key="3">
    <source>
        <dbReference type="ARBA" id="ARBA00023054"/>
    </source>
</evidence>
<dbReference type="GO" id="GO:0030915">
    <property type="term" value="C:Smc5-Smc6 complex"/>
    <property type="evidence" value="ECO:0007669"/>
    <property type="project" value="TreeGrafter"/>
</dbReference>
<dbReference type="Pfam" id="PF02463">
    <property type="entry name" value="SMC_N"/>
    <property type="match status" value="1"/>
</dbReference>
<dbReference type="PANTHER" id="PTHR45916">
    <property type="entry name" value="STRUCTURAL MAINTENANCE OF CHROMOSOMES PROTEIN 5"/>
    <property type="match status" value="1"/>
</dbReference>
<organism evidence="7 8">
    <name type="scientific">Wickerhamiella sorbophila</name>
    <dbReference type="NCBI Taxonomy" id="45607"/>
    <lineage>
        <taxon>Eukaryota</taxon>
        <taxon>Fungi</taxon>
        <taxon>Dikarya</taxon>
        <taxon>Ascomycota</taxon>
        <taxon>Saccharomycotina</taxon>
        <taxon>Dipodascomycetes</taxon>
        <taxon>Dipodascales</taxon>
        <taxon>Trichomonascaceae</taxon>
        <taxon>Wickerhamiella</taxon>
    </lineage>
</organism>
<dbReference type="STRING" id="45607.A0A2T0FDN9"/>
<dbReference type="GO" id="GO:0007059">
    <property type="term" value="P:chromosome segregation"/>
    <property type="evidence" value="ECO:0007669"/>
    <property type="project" value="UniProtKB-ARBA"/>
</dbReference>
<keyword evidence="8" id="KW-1185">Reference proteome</keyword>
<dbReference type="RefSeq" id="XP_024663021.1">
    <property type="nucleotide sequence ID" value="XM_024807253.1"/>
</dbReference>
<protein>
    <recommendedName>
        <fullName evidence="2">Structural maintenance of chromosomes protein 5</fullName>
    </recommendedName>
</protein>
<dbReference type="GeneID" id="36514444"/>
<gene>
    <name evidence="7" type="ORF">B9G98_00695</name>
</gene>
<evidence type="ECO:0000256" key="1">
    <source>
        <dbReference type="ARBA" id="ARBA00010171"/>
    </source>
</evidence>
<reference evidence="7 8" key="1">
    <citation type="submission" date="2017-04" db="EMBL/GenBank/DDBJ databases">
        <title>Genome sequencing of [Candida] sorbophila.</title>
        <authorList>
            <person name="Ahn J.O."/>
        </authorList>
    </citation>
    <scope>NUCLEOTIDE SEQUENCE [LARGE SCALE GENOMIC DNA]</scope>
    <source>
        <strain evidence="7 8">DS02</strain>
    </source>
</reference>
<proteinExistence type="inferred from homology"/>
<dbReference type="AlphaFoldDB" id="A0A2T0FDN9"/>
<comment type="caution">
    <text evidence="7">The sequence shown here is derived from an EMBL/GenBank/DDBJ whole genome shotgun (WGS) entry which is preliminary data.</text>
</comment>
<feature type="domain" description="RecF/RecN/SMC N-terminal" evidence="6">
    <location>
        <begin position="34"/>
        <end position="1043"/>
    </location>
</feature>
<feature type="region of interest" description="Disordered" evidence="5">
    <location>
        <begin position="1"/>
        <end position="24"/>
    </location>
</feature>
<name>A0A2T0FDN9_9ASCO</name>